<feature type="compositionally biased region" description="Polar residues" evidence="1">
    <location>
        <begin position="110"/>
        <end position="134"/>
    </location>
</feature>
<evidence type="ECO:0000256" key="1">
    <source>
        <dbReference type="SAM" id="MobiDB-lite"/>
    </source>
</evidence>
<name>Q7XLA0_ORYSJ</name>
<reference evidence="3" key="2">
    <citation type="journal article" date="2008" name="Nucleic Acids Res.">
        <title>The rice annotation project database (RAP-DB): 2008 update.</title>
        <authorList>
            <consortium name="The rice annotation project (RAP)"/>
        </authorList>
    </citation>
    <scope>GENOME REANNOTATION</scope>
    <source>
        <strain evidence="3">cv. Nipponbare</strain>
    </source>
</reference>
<proteinExistence type="predicted"/>
<reference evidence="3" key="1">
    <citation type="journal article" date="2005" name="Nature">
        <title>The map-based sequence of the rice genome.</title>
        <authorList>
            <consortium name="International rice genome sequencing project (IRGSP)"/>
            <person name="Matsumoto T."/>
            <person name="Wu J."/>
            <person name="Kanamori H."/>
            <person name="Katayose Y."/>
            <person name="Fujisawa M."/>
            <person name="Namiki N."/>
            <person name="Mizuno H."/>
            <person name="Yamamoto K."/>
            <person name="Antonio B.A."/>
            <person name="Baba T."/>
            <person name="Sakata K."/>
            <person name="Nagamura Y."/>
            <person name="Aoki H."/>
            <person name="Arikawa K."/>
            <person name="Arita K."/>
            <person name="Bito T."/>
            <person name="Chiden Y."/>
            <person name="Fujitsuka N."/>
            <person name="Fukunaka R."/>
            <person name="Hamada M."/>
            <person name="Harada C."/>
            <person name="Hayashi A."/>
            <person name="Hijishita S."/>
            <person name="Honda M."/>
            <person name="Hosokawa S."/>
            <person name="Ichikawa Y."/>
            <person name="Idonuma A."/>
            <person name="Iijima M."/>
            <person name="Ikeda M."/>
            <person name="Ikeno M."/>
            <person name="Ito K."/>
            <person name="Ito S."/>
            <person name="Ito T."/>
            <person name="Ito Y."/>
            <person name="Ito Y."/>
            <person name="Iwabuchi A."/>
            <person name="Kamiya K."/>
            <person name="Karasawa W."/>
            <person name="Kurita K."/>
            <person name="Katagiri S."/>
            <person name="Kikuta A."/>
            <person name="Kobayashi H."/>
            <person name="Kobayashi N."/>
            <person name="Machita K."/>
            <person name="Maehara T."/>
            <person name="Masukawa M."/>
            <person name="Mizubayashi T."/>
            <person name="Mukai Y."/>
            <person name="Nagasaki H."/>
            <person name="Nagata Y."/>
            <person name="Naito S."/>
            <person name="Nakashima M."/>
            <person name="Nakama Y."/>
            <person name="Nakamichi Y."/>
            <person name="Nakamura M."/>
            <person name="Meguro A."/>
            <person name="Negishi M."/>
            <person name="Ohta I."/>
            <person name="Ohta T."/>
            <person name="Okamoto M."/>
            <person name="Ono N."/>
            <person name="Saji S."/>
            <person name="Sakaguchi M."/>
            <person name="Sakai K."/>
            <person name="Shibata M."/>
            <person name="Shimokawa T."/>
            <person name="Song J."/>
            <person name="Takazaki Y."/>
            <person name="Terasawa K."/>
            <person name="Tsugane M."/>
            <person name="Tsuji K."/>
            <person name="Ueda S."/>
            <person name="Waki K."/>
            <person name="Yamagata H."/>
            <person name="Yamamoto M."/>
            <person name="Yamamoto S."/>
            <person name="Yamane H."/>
            <person name="Yoshiki S."/>
            <person name="Yoshihara R."/>
            <person name="Yukawa K."/>
            <person name="Zhong H."/>
            <person name="Yano M."/>
            <person name="Yuan Q."/>
            <person name="Ouyang S."/>
            <person name="Liu J."/>
            <person name="Jones K.M."/>
            <person name="Gansberger K."/>
            <person name="Moffat K."/>
            <person name="Hill J."/>
            <person name="Bera J."/>
            <person name="Fadrosh D."/>
            <person name="Jin S."/>
            <person name="Johri S."/>
            <person name="Kim M."/>
            <person name="Overton L."/>
            <person name="Reardon M."/>
            <person name="Tsitrin T."/>
            <person name="Vuong H."/>
            <person name="Weaver B."/>
            <person name="Ciecko A."/>
            <person name="Tallon L."/>
            <person name="Jackson J."/>
            <person name="Pai G."/>
            <person name="Aken S.V."/>
            <person name="Utterback T."/>
            <person name="Reidmuller S."/>
            <person name="Feldblyum T."/>
            <person name="Hsiao J."/>
            <person name="Zismann V."/>
            <person name="Iobst S."/>
            <person name="de Vazeille A.R."/>
            <person name="Buell C.R."/>
            <person name="Ying K."/>
            <person name="Li Y."/>
            <person name="Lu T."/>
            <person name="Huang Y."/>
            <person name="Zhao Q."/>
            <person name="Feng Q."/>
            <person name="Zhang L."/>
            <person name="Zhu J."/>
            <person name="Weng Q."/>
            <person name="Mu J."/>
            <person name="Lu Y."/>
            <person name="Fan D."/>
            <person name="Liu Y."/>
            <person name="Guan J."/>
            <person name="Zhang Y."/>
            <person name="Yu S."/>
            <person name="Liu X."/>
            <person name="Zhang Y."/>
            <person name="Hong G."/>
            <person name="Han B."/>
            <person name="Choisne N."/>
            <person name="Demange N."/>
            <person name="Orjeda G."/>
            <person name="Samain S."/>
            <person name="Cattolico L."/>
            <person name="Pelletier E."/>
            <person name="Couloux A."/>
            <person name="Segurens B."/>
            <person name="Wincker P."/>
            <person name="D'Hont A."/>
            <person name="Scarpelli C."/>
            <person name="Weissenbach J."/>
            <person name="Salanoubat M."/>
            <person name="Quetier F."/>
            <person name="Yu Y."/>
            <person name="Kim H.R."/>
            <person name="Rambo T."/>
            <person name="Currie J."/>
            <person name="Collura K."/>
            <person name="Luo M."/>
            <person name="Yang T."/>
            <person name="Ammiraju J.S.S."/>
            <person name="Engler F."/>
            <person name="Soderlund C."/>
            <person name="Wing R.A."/>
            <person name="Palmer L.E."/>
            <person name="de la Bastide M."/>
            <person name="Spiegel L."/>
            <person name="Nascimento L."/>
            <person name="Zutavern T."/>
            <person name="O'Shaughnessy A."/>
            <person name="Dike S."/>
            <person name="Dedhia N."/>
            <person name="Preston R."/>
            <person name="Balija V."/>
            <person name="McCombie W.R."/>
            <person name="Chow T."/>
            <person name="Chen H."/>
            <person name="Chung M."/>
            <person name="Chen C."/>
            <person name="Shaw J."/>
            <person name="Wu H."/>
            <person name="Hsiao K."/>
            <person name="Chao Y."/>
            <person name="Chu M."/>
            <person name="Cheng C."/>
            <person name="Hour A."/>
            <person name="Lee P."/>
            <person name="Lin S."/>
            <person name="Lin Y."/>
            <person name="Liou J."/>
            <person name="Liu S."/>
            <person name="Hsing Y."/>
            <person name="Raghuvanshi S."/>
            <person name="Mohanty A."/>
            <person name="Bharti A.K."/>
            <person name="Gaur A."/>
            <person name="Gupta V."/>
            <person name="Kumar D."/>
            <person name="Ravi V."/>
            <person name="Vij S."/>
            <person name="Kapur A."/>
            <person name="Khurana P."/>
            <person name="Khurana P."/>
            <person name="Khurana J.P."/>
            <person name="Tyagi A.K."/>
            <person name="Gaikwad K."/>
            <person name="Singh A."/>
            <person name="Dalal V."/>
            <person name="Srivastava S."/>
            <person name="Dixit A."/>
            <person name="Pal A.K."/>
            <person name="Ghazi I.A."/>
            <person name="Yadav M."/>
            <person name="Pandit A."/>
            <person name="Bhargava A."/>
            <person name="Sureshbabu K."/>
            <person name="Batra K."/>
            <person name="Sharma T.R."/>
            <person name="Mohapatra T."/>
            <person name="Singh N.K."/>
            <person name="Messing J."/>
            <person name="Nelson A.B."/>
            <person name="Fuks G."/>
            <person name="Kavchok S."/>
            <person name="Keizer G."/>
            <person name="Linton E."/>
            <person name="Llaca V."/>
            <person name="Song R."/>
            <person name="Tanyolac B."/>
            <person name="Young S."/>
            <person name="Ho-Il K."/>
            <person name="Hahn J.H."/>
            <person name="Sangsakoo G."/>
            <person name="Vanavichit A."/>
            <person name="de Mattos Luiz.A.T."/>
            <person name="Zimmer P.D."/>
            <person name="Malone G."/>
            <person name="Dellagostin O."/>
            <person name="de Oliveira A.C."/>
            <person name="Bevan M."/>
            <person name="Bancroft I."/>
            <person name="Minx P."/>
            <person name="Cordum H."/>
            <person name="Wilson R."/>
            <person name="Cheng Z."/>
            <person name="Jin W."/>
            <person name="Jiang J."/>
            <person name="Leong S.A."/>
            <person name="Iwama H."/>
            <person name="Gojobori T."/>
            <person name="Itoh T."/>
            <person name="Niimura Y."/>
            <person name="Fujii Y."/>
            <person name="Habara T."/>
            <person name="Sakai H."/>
            <person name="Sato Y."/>
            <person name="Wilson G."/>
            <person name="Kumar K."/>
            <person name="McCouch S."/>
            <person name="Juretic N."/>
            <person name="Hoen D."/>
            <person name="Wright S."/>
            <person name="Bruskiewich R."/>
            <person name="Bureau T."/>
            <person name="Miyao A."/>
            <person name="Hirochika H."/>
            <person name="Nishikawa T."/>
            <person name="Kadowaki K."/>
            <person name="Sugiura M."/>
            <person name="Burr B."/>
            <person name="Sasaki T."/>
        </authorList>
    </citation>
    <scope>NUCLEOTIDE SEQUENCE [LARGE SCALE GENOMIC DNA]</scope>
    <source>
        <strain evidence="3">cv. Nipponbare</strain>
    </source>
</reference>
<sequence length="180" mass="19424">MRLDPLERGLRELSIKCSRAKNEGRMQIRRPFEISSVAGGRIGFQHLEDLNLILCCSSMIKPSNIDPSGKTEILVARSETVGTKESDANSNPNAEEEARKTSGAADNKPPTGNQSAGANTGSNQEPLAENQSGGENHDDQIPSFQEKTSSPPPAQEEKTTDPELSGGPHHFHADIITGYF</sequence>
<dbReference type="EMBL" id="AL731637">
    <property type="protein sequence ID" value="CAE05250.2"/>
    <property type="molecule type" value="Genomic_DNA"/>
</dbReference>
<protein>
    <submittedName>
        <fullName evidence="2">OSJNBb0115I09.12 protein</fullName>
    </submittedName>
</protein>
<gene>
    <name evidence="2" type="primary">OSJNBb0115I09.12</name>
</gene>
<evidence type="ECO:0000313" key="2">
    <source>
        <dbReference type="EMBL" id="CAE05250.2"/>
    </source>
</evidence>
<organism evidence="2 3">
    <name type="scientific">Oryza sativa subsp. japonica</name>
    <name type="common">Rice</name>
    <dbReference type="NCBI Taxonomy" id="39947"/>
    <lineage>
        <taxon>Eukaryota</taxon>
        <taxon>Viridiplantae</taxon>
        <taxon>Streptophyta</taxon>
        <taxon>Embryophyta</taxon>
        <taxon>Tracheophyta</taxon>
        <taxon>Spermatophyta</taxon>
        <taxon>Magnoliopsida</taxon>
        <taxon>Liliopsida</taxon>
        <taxon>Poales</taxon>
        <taxon>Poaceae</taxon>
        <taxon>BOP clade</taxon>
        <taxon>Oryzoideae</taxon>
        <taxon>Oryzeae</taxon>
        <taxon>Oryzinae</taxon>
        <taxon>Oryza</taxon>
        <taxon>Oryza sativa</taxon>
    </lineage>
</organism>
<feature type="region of interest" description="Disordered" evidence="1">
    <location>
        <begin position="78"/>
        <end position="180"/>
    </location>
</feature>
<accession>Q7XLA0</accession>
<dbReference type="Proteomes" id="UP000000763">
    <property type="component" value="Chromosome 4"/>
</dbReference>
<dbReference type="AlphaFoldDB" id="Q7XLA0"/>
<evidence type="ECO:0000313" key="3">
    <source>
        <dbReference type="Proteomes" id="UP000000763"/>
    </source>
</evidence>